<dbReference type="PANTHER" id="PTHR47260:SF1">
    <property type="entry name" value="UPF0644 PROTEIN PB2B4.06"/>
    <property type="match status" value="1"/>
</dbReference>
<dbReference type="InterPro" id="IPR029069">
    <property type="entry name" value="HotDog_dom_sf"/>
</dbReference>
<organism evidence="2 3">
    <name type="scientific">[Mycobacterium] manitobense</name>
    <dbReference type="NCBI Taxonomy" id="190147"/>
    <lineage>
        <taxon>Bacteria</taxon>
        <taxon>Bacillati</taxon>
        <taxon>Actinomycetota</taxon>
        <taxon>Actinomycetes</taxon>
        <taxon>Mycobacteriales</taxon>
        <taxon>Mycobacteriaceae</taxon>
        <taxon>Mycolicibacterium</taxon>
    </lineage>
</organism>
<dbReference type="AlphaFoldDB" id="A0A9X3BM34"/>
<proteinExistence type="predicted"/>
<evidence type="ECO:0000313" key="2">
    <source>
        <dbReference type="EMBL" id="MCV7170024.1"/>
    </source>
</evidence>
<keyword evidence="3" id="KW-1185">Reference proteome</keyword>
<name>A0A9X3BM34_9MYCO</name>
<dbReference type="CDD" id="cd03443">
    <property type="entry name" value="PaaI_thioesterase"/>
    <property type="match status" value="1"/>
</dbReference>
<dbReference type="Pfam" id="PF03061">
    <property type="entry name" value="4HBT"/>
    <property type="match status" value="1"/>
</dbReference>
<dbReference type="PANTHER" id="PTHR47260">
    <property type="entry name" value="UPF0644 PROTEIN PB2B4.06"/>
    <property type="match status" value="1"/>
</dbReference>
<gene>
    <name evidence="2" type="ORF">H7I41_08825</name>
</gene>
<evidence type="ECO:0000259" key="1">
    <source>
        <dbReference type="Pfam" id="PF03061"/>
    </source>
</evidence>
<dbReference type="Gene3D" id="3.10.129.10">
    <property type="entry name" value="Hotdog Thioesterase"/>
    <property type="match status" value="1"/>
</dbReference>
<dbReference type="InterPro" id="IPR006683">
    <property type="entry name" value="Thioestr_dom"/>
</dbReference>
<dbReference type="EMBL" id="JACKSJ010000062">
    <property type="protein sequence ID" value="MCV7170024.1"/>
    <property type="molecule type" value="Genomic_DNA"/>
</dbReference>
<feature type="domain" description="Thioesterase" evidence="1">
    <location>
        <begin position="112"/>
        <end position="182"/>
    </location>
</feature>
<accession>A0A9X3BM34</accession>
<evidence type="ECO:0000313" key="3">
    <source>
        <dbReference type="Proteomes" id="UP001140293"/>
    </source>
</evidence>
<dbReference type="SUPFAM" id="SSF54637">
    <property type="entry name" value="Thioesterase/thiol ester dehydrase-isomerase"/>
    <property type="match status" value="1"/>
</dbReference>
<reference evidence="2" key="1">
    <citation type="submission" date="2020-07" db="EMBL/GenBank/DDBJ databases">
        <authorList>
            <person name="Pettersson B.M.F."/>
            <person name="Behra P.R.K."/>
            <person name="Ramesh M."/>
            <person name="Das S."/>
            <person name="Dasgupta S."/>
            <person name="Kirsebom L.A."/>
        </authorList>
    </citation>
    <scope>NUCLEOTIDE SEQUENCE</scope>
    <source>
        <strain evidence="2">DSM 44615</strain>
    </source>
</reference>
<reference evidence="2" key="2">
    <citation type="journal article" date="2022" name="BMC Genomics">
        <title>Comparative genome analysis of mycobacteria focusing on tRNA and non-coding RNA.</title>
        <authorList>
            <person name="Behra P.R.K."/>
            <person name="Pettersson B.M.F."/>
            <person name="Ramesh M."/>
            <person name="Das S."/>
            <person name="Dasgupta S."/>
            <person name="Kirsebom L.A."/>
        </authorList>
    </citation>
    <scope>NUCLEOTIDE SEQUENCE</scope>
    <source>
        <strain evidence="2">DSM 44615</strain>
    </source>
</reference>
<dbReference type="Proteomes" id="UP001140293">
    <property type="component" value="Unassembled WGS sequence"/>
</dbReference>
<sequence>MAVTTDGELGAHEPLTESVRALIDRVIRTKVDTATQEAARAHVAAALGLLGERLMPDSFGMHAIANRGPTTGGNVVIGERNAIAPPLIVERDGTGQVSADVDLGAAYEGPVGHVHGGVCSLLLDHVLGATAHRPGRPAYTGTLQLRYLRPTLLGRLRVEAWVEHEQGRKTYARGRILRDGNVTVDAQGIFIRPRDIDAG</sequence>
<protein>
    <submittedName>
        <fullName evidence="2">PaaI family thioesterase</fullName>
    </submittedName>
</protein>
<comment type="caution">
    <text evidence="2">The sequence shown here is derived from an EMBL/GenBank/DDBJ whole genome shotgun (WGS) entry which is preliminary data.</text>
</comment>
<dbReference type="InterPro" id="IPR052061">
    <property type="entry name" value="PTE-AB_protein"/>
</dbReference>